<dbReference type="RefSeq" id="WP_272091536.1">
    <property type="nucleotide sequence ID" value="NZ_JAQNDL010000004.1"/>
</dbReference>
<name>A0ABT5EAV9_9BACT</name>
<dbReference type="Proteomes" id="UP001221686">
    <property type="component" value="Unassembled WGS sequence"/>
</dbReference>
<evidence type="ECO:0000256" key="6">
    <source>
        <dbReference type="ARBA" id="ARBA00023136"/>
    </source>
</evidence>
<comment type="caution">
    <text evidence="9">The sequence shown here is derived from an EMBL/GenBank/DDBJ whole genome shotgun (WGS) entry which is preliminary data.</text>
</comment>
<comment type="similarity">
    <text evidence="2 7">Belongs to the ExbD/TolR family.</text>
</comment>
<keyword evidence="4 7" id="KW-0812">Transmembrane</keyword>
<protein>
    <submittedName>
        <fullName evidence="9">Biopolymer transporter ExbD</fullName>
    </submittedName>
</protein>
<keyword evidence="3" id="KW-1003">Cell membrane</keyword>
<evidence type="ECO:0000313" key="9">
    <source>
        <dbReference type="EMBL" id="MDC0722999.1"/>
    </source>
</evidence>
<accession>A0ABT5EAV9</accession>
<gene>
    <name evidence="9" type="ORF">POL25_39285</name>
</gene>
<keyword evidence="10" id="KW-1185">Reference proteome</keyword>
<evidence type="ECO:0000256" key="3">
    <source>
        <dbReference type="ARBA" id="ARBA00022475"/>
    </source>
</evidence>
<comment type="subcellular location">
    <subcellularLocation>
        <location evidence="1">Cell membrane</location>
        <topology evidence="1">Single-pass membrane protein</topology>
    </subcellularLocation>
    <subcellularLocation>
        <location evidence="7">Cell membrane</location>
        <topology evidence="7">Single-pass type II membrane protein</topology>
    </subcellularLocation>
</comment>
<dbReference type="InterPro" id="IPR003400">
    <property type="entry name" value="ExbD"/>
</dbReference>
<sequence length="175" mass="18952">MSASTSPRRGGKGGKHRRHVAYKSDHGIQPAQANSDINVTPLVDVCLVLLIIFMVVTPMLGRGVAVQLPTLTTATMHKEGDQVFVSVNDDGAWVETDMYTDKEPFLARLEEDLKIASGKAMANDYTGPILFVKGDKGTEWGRIKTVMEWITGSNAQMQDVALVVEVANQSGPPPT</sequence>
<feature type="transmembrane region" description="Helical" evidence="8">
    <location>
        <begin position="42"/>
        <end position="61"/>
    </location>
</feature>
<evidence type="ECO:0000256" key="1">
    <source>
        <dbReference type="ARBA" id="ARBA00004162"/>
    </source>
</evidence>
<organism evidence="9 10">
    <name type="scientific">Nannocystis bainbridge</name>
    <dbReference type="NCBI Taxonomy" id="2995303"/>
    <lineage>
        <taxon>Bacteria</taxon>
        <taxon>Pseudomonadati</taxon>
        <taxon>Myxococcota</taxon>
        <taxon>Polyangia</taxon>
        <taxon>Nannocystales</taxon>
        <taxon>Nannocystaceae</taxon>
        <taxon>Nannocystis</taxon>
    </lineage>
</organism>
<reference evidence="9 10" key="1">
    <citation type="submission" date="2022-11" db="EMBL/GenBank/DDBJ databases">
        <title>Minimal conservation of predation-associated metabolite biosynthetic gene clusters underscores biosynthetic potential of Myxococcota including descriptions for ten novel species: Archangium lansinium sp. nov., Myxococcus landrumus sp. nov., Nannocystis bai.</title>
        <authorList>
            <person name="Ahearne A."/>
            <person name="Stevens C."/>
            <person name="Dowd S."/>
        </authorList>
    </citation>
    <scope>NUCLEOTIDE SEQUENCE [LARGE SCALE GENOMIC DNA]</scope>
    <source>
        <strain evidence="9 10">BB15-2</strain>
    </source>
</reference>
<evidence type="ECO:0000313" key="10">
    <source>
        <dbReference type="Proteomes" id="UP001221686"/>
    </source>
</evidence>
<evidence type="ECO:0000256" key="5">
    <source>
        <dbReference type="ARBA" id="ARBA00022989"/>
    </source>
</evidence>
<dbReference type="EMBL" id="JAQNDL010000004">
    <property type="protein sequence ID" value="MDC0722999.1"/>
    <property type="molecule type" value="Genomic_DNA"/>
</dbReference>
<evidence type="ECO:0000256" key="8">
    <source>
        <dbReference type="SAM" id="Phobius"/>
    </source>
</evidence>
<keyword evidence="5 8" id="KW-1133">Transmembrane helix</keyword>
<keyword evidence="6 8" id="KW-0472">Membrane</keyword>
<evidence type="ECO:0000256" key="7">
    <source>
        <dbReference type="RuleBase" id="RU003879"/>
    </source>
</evidence>
<keyword evidence="7" id="KW-0813">Transport</keyword>
<evidence type="ECO:0000256" key="2">
    <source>
        <dbReference type="ARBA" id="ARBA00005811"/>
    </source>
</evidence>
<dbReference type="PANTHER" id="PTHR30558">
    <property type="entry name" value="EXBD MEMBRANE COMPONENT OF PMF-DRIVEN MACROMOLECULE IMPORT SYSTEM"/>
    <property type="match status" value="1"/>
</dbReference>
<proteinExistence type="inferred from homology"/>
<keyword evidence="7" id="KW-0653">Protein transport</keyword>
<dbReference type="PANTHER" id="PTHR30558:SF7">
    <property type="entry name" value="TOL-PAL SYSTEM PROTEIN TOLR"/>
    <property type="match status" value="1"/>
</dbReference>
<dbReference type="Pfam" id="PF02472">
    <property type="entry name" value="ExbD"/>
    <property type="match status" value="1"/>
</dbReference>
<evidence type="ECO:0000256" key="4">
    <source>
        <dbReference type="ARBA" id="ARBA00022692"/>
    </source>
</evidence>